<evidence type="ECO:0000313" key="2">
    <source>
        <dbReference type="EMBL" id="OKH49589.1"/>
    </source>
</evidence>
<organism evidence="2 3">
    <name type="scientific">Phormidium tenue NIES-30</name>
    <dbReference type="NCBI Taxonomy" id="549789"/>
    <lineage>
        <taxon>Bacteria</taxon>
        <taxon>Bacillati</taxon>
        <taxon>Cyanobacteriota</taxon>
        <taxon>Cyanophyceae</taxon>
        <taxon>Oscillatoriophycideae</taxon>
        <taxon>Oscillatoriales</taxon>
        <taxon>Oscillatoriaceae</taxon>
        <taxon>Phormidium</taxon>
    </lineage>
</organism>
<dbReference type="AlphaFoldDB" id="A0A1U7J8D8"/>
<sequence>MQRPRRPHHVLSLTFSLIKYFLFGLAGCTIAYVIALVLDLPFVAAAIVFFLEQVLARSLVLLGCLWAIAVINESARS</sequence>
<keyword evidence="1" id="KW-1133">Transmembrane helix</keyword>
<protein>
    <submittedName>
        <fullName evidence="2">Uncharacterized protein</fullName>
    </submittedName>
</protein>
<keyword evidence="1" id="KW-0472">Membrane</keyword>
<evidence type="ECO:0000313" key="3">
    <source>
        <dbReference type="Proteomes" id="UP000185557"/>
    </source>
</evidence>
<accession>A0A1U7J8D8</accession>
<gene>
    <name evidence="2" type="ORF">NIES30_07045</name>
</gene>
<dbReference type="STRING" id="549789.NIES30_07045"/>
<comment type="caution">
    <text evidence="2">The sequence shown here is derived from an EMBL/GenBank/DDBJ whole genome shotgun (WGS) entry which is preliminary data.</text>
</comment>
<keyword evidence="1" id="KW-0812">Transmembrane</keyword>
<dbReference type="EMBL" id="MRCG01000003">
    <property type="protein sequence ID" value="OKH49589.1"/>
    <property type="molecule type" value="Genomic_DNA"/>
</dbReference>
<dbReference type="RefSeq" id="WP_073607697.1">
    <property type="nucleotide sequence ID" value="NZ_MRCG01000003.1"/>
</dbReference>
<feature type="transmembrane region" description="Helical" evidence="1">
    <location>
        <begin position="20"/>
        <end position="48"/>
    </location>
</feature>
<reference evidence="2 3" key="1">
    <citation type="submission" date="2016-11" db="EMBL/GenBank/DDBJ databases">
        <title>Draft Genome Sequences of Nine Cyanobacterial Strains from Diverse Habitats.</title>
        <authorList>
            <person name="Zhu T."/>
            <person name="Hou S."/>
            <person name="Lu X."/>
            <person name="Hess W.R."/>
        </authorList>
    </citation>
    <scope>NUCLEOTIDE SEQUENCE [LARGE SCALE GENOMIC DNA]</scope>
    <source>
        <strain evidence="2 3">NIES-30</strain>
    </source>
</reference>
<name>A0A1U7J8D8_9CYAN</name>
<dbReference type="OrthoDB" id="574522at2"/>
<keyword evidence="3" id="KW-1185">Reference proteome</keyword>
<proteinExistence type="predicted"/>
<evidence type="ECO:0000256" key="1">
    <source>
        <dbReference type="SAM" id="Phobius"/>
    </source>
</evidence>
<feature type="transmembrane region" description="Helical" evidence="1">
    <location>
        <begin position="54"/>
        <end position="71"/>
    </location>
</feature>
<dbReference type="Proteomes" id="UP000185557">
    <property type="component" value="Unassembled WGS sequence"/>
</dbReference>